<dbReference type="AlphaFoldDB" id="A0A1H1U9G4"/>
<gene>
    <name evidence="3" type="ORF">SAMN04489797_2181</name>
</gene>
<proteinExistence type="predicted"/>
<keyword evidence="2" id="KW-1133">Transmembrane helix</keyword>
<evidence type="ECO:0000256" key="1">
    <source>
        <dbReference type="SAM" id="MobiDB-lite"/>
    </source>
</evidence>
<evidence type="ECO:0000313" key="4">
    <source>
        <dbReference type="Proteomes" id="UP000198963"/>
    </source>
</evidence>
<feature type="region of interest" description="Disordered" evidence="1">
    <location>
        <begin position="137"/>
        <end position="195"/>
    </location>
</feature>
<organism evidence="3 4">
    <name type="scientific">Winogradskyella sediminis</name>
    <dbReference type="NCBI Taxonomy" id="1382466"/>
    <lineage>
        <taxon>Bacteria</taxon>
        <taxon>Pseudomonadati</taxon>
        <taxon>Bacteroidota</taxon>
        <taxon>Flavobacteriia</taxon>
        <taxon>Flavobacteriales</taxon>
        <taxon>Flavobacteriaceae</taxon>
        <taxon>Winogradskyella</taxon>
    </lineage>
</organism>
<sequence length="302" mass="32614">MKYLETKHERNSAKITALIALILLLLLFVVGPQYMDPPEEYGVAVNFGTTDFGSGNKPLSEPKKAVEDKVVEEEVVEEVIEEVLPEETEVAPAEEATKAEDVMTQENAEAIAIKKQKEAEAKLKAAEAKAKAEAKAAAEKLEREKREAEEKKRKEEAEKKKQLDALIGGVKNADGDTDGGEGPDDKGGNKGQLDGDPYATSYFGGAGPGKGGVGYGLGGRGRPSKQIYKQECNEYGLVVVRIEVNQQGKVIKAEPGIKGTTNKHPCLLEPAKKIAMSHKWPADPDAPERQVGFVSINFDVGQ</sequence>
<protein>
    <recommendedName>
        <fullName evidence="5">Outer membrane transport energization protein TonB</fullName>
    </recommendedName>
</protein>
<feature type="compositionally biased region" description="Basic and acidic residues" evidence="1">
    <location>
        <begin position="137"/>
        <end position="163"/>
    </location>
</feature>
<name>A0A1H1U9G4_9FLAO</name>
<dbReference type="Proteomes" id="UP000198963">
    <property type="component" value="Chromosome I"/>
</dbReference>
<evidence type="ECO:0000313" key="3">
    <source>
        <dbReference type="EMBL" id="SDS69142.1"/>
    </source>
</evidence>
<evidence type="ECO:0000256" key="2">
    <source>
        <dbReference type="SAM" id="Phobius"/>
    </source>
</evidence>
<feature type="transmembrane region" description="Helical" evidence="2">
    <location>
        <begin position="12"/>
        <end position="31"/>
    </location>
</feature>
<evidence type="ECO:0008006" key="5">
    <source>
        <dbReference type="Google" id="ProtNLM"/>
    </source>
</evidence>
<dbReference type="RefSeq" id="WP_092446719.1">
    <property type="nucleotide sequence ID" value="NZ_JBLXAG010000040.1"/>
</dbReference>
<dbReference type="EMBL" id="LT629774">
    <property type="protein sequence ID" value="SDS69142.1"/>
    <property type="molecule type" value="Genomic_DNA"/>
</dbReference>
<dbReference type="STRING" id="1249933.SAMN04489797_2181"/>
<keyword evidence="2" id="KW-0472">Membrane</keyword>
<reference evidence="3 4" key="1">
    <citation type="submission" date="2016-10" db="EMBL/GenBank/DDBJ databases">
        <authorList>
            <person name="Varghese N."/>
            <person name="Submissions S."/>
        </authorList>
    </citation>
    <scope>NUCLEOTIDE SEQUENCE [LARGE SCALE GENOMIC DNA]</scope>
    <source>
        <strain evidence="3 4">RHA_55</strain>
    </source>
</reference>
<accession>A0A1H1U9G4</accession>
<keyword evidence="4" id="KW-1185">Reference proteome</keyword>
<keyword evidence="2" id="KW-0812">Transmembrane</keyword>